<dbReference type="Proteomes" id="UP000295633">
    <property type="component" value="Unassembled WGS sequence"/>
</dbReference>
<sequence>MNLAVVGAGKIVAEFLPHASGVPGLTVAAIVGRESSRANLDDVASTHGIPLVFTDLDECLADARVDTVWVALPNSLHADVARRALLAGKNVICEKPFVLRLEELAELRVLAAERDLILVEAISNQYLANVEWMRENLSRLGELRLVQCEYSQYSSRYDAFRTGTIAPAFDPAAGGGALMDLGIYTLHLVVGLLGTPATVAYTPRMERGVDTSGVTVLGYGDLTAVCVAAKDSPGPSRTKIQGTDGTMVFDGPPNEVPAVELQLRDGTHERIALDEDPHRMVAEFRSFVRMIADHDIAERDRRLDHSAGVLDVAVRALDSAGIRLG</sequence>
<dbReference type="RefSeq" id="WP_133398661.1">
    <property type="nucleotide sequence ID" value="NZ_SMZX01000001.1"/>
</dbReference>
<keyword evidence="1" id="KW-0520">NAD</keyword>
<dbReference type="PANTHER" id="PTHR43054:SF1">
    <property type="entry name" value="SCYLLO-INOSITOL 2-DEHYDROGENASE (NADP(+)) IOLU"/>
    <property type="match status" value="1"/>
</dbReference>
<proteinExistence type="predicted"/>
<dbReference type="Gene3D" id="3.40.50.720">
    <property type="entry name" value="NAD(P)-binding Rossmann-like Domain"/>
    <property type="match status" value="1"/>
</dbReference>
<accession>A0A4R5YLK9</accession>
<dbReference type="InterPro" id="IPR036291">
    <property type="entry name" value="NAD(P)-bd_dom_sf"/>
</dbReference>
<dbReference type="GO" id="GO:0000166">
    <property type="term" value="F:nucleotide binding"/>
    <property type="evidence" value="ECO:0007669"/>
    <property type="project" value="InterPro"/>
</dbReference>
<dbReference type="PANTHER" id="PTHR43054">
    <property type="match status" value="1"/>
</dbReference>
<dbReference type="Gene3D" id="3.30.360.10">
    <property type="entry name" value="Dihydrodipicolinate Reductase, domain 2"/>
    <property type="match status" value="1"/>
</dbReference>
<evidence type="ECO:0000313" key="5">
    <source>
        <dbReference type="Proteomes" id="UP000295633"/>
    </source>
</evidence>
<name>A0A4R5YLK9_9MICO</name>
<reference evidence="4 5" key="1">
    <citation type="submission" date="2019-03" db="EMBL/GenBank/DDBJ databases">
        <title>Genome Sequencing and Assembly of Various Microbes Isolated from Partially Reclaimed Soil and Acid Mine Drainage (AMD) Site.</title>
        <authorList>
            <person name="Steinbock B."/>
            <person name="Bechtold R."/>
            <person name="Sevigny J.L."/>
            <person name="Thomas D."/>
            <person name="Cuthill L.R."/>
            <person name="Aveiro Johannsen E.J."/>
            <person name="Thomas K."/>
            <person name="Ghosh A."/>
        </authorList>
    </citation>
    <scope>NUCLEOTIDE SEQUENCE [LARGE SCALE GENOMIC DNA]</scope>
    <source>
        <strain evidence="4 5">F-B2</strain>
    </source>
</reference>
<evidence type="ECO:0000313" key="4">
    <source>
        <dbReference type="EMBL" id="TDL45462.1"/>
    </source>
</evidence>
<dbReference type="InterPro" id="IPR055170">
    <property type="entry name" value="GFO_IDH_MocA-like_dom"/>
</dbReference>
<comment type="caution">
    <text evidence="4">The sequence shown here is derived from an EMBL/GenBank/DDBJ whole genome shotgun (WGS) entry which is preliminary data.</text>
</comment>
<evidence type="ECO:0000259" key="2">
    <source>
        <dbReference type="Pfam" id="PF01408"/>
    </source>
</evidence>
<protein>
    <submittedName>
        <fullName evidence="4">Gfo/Idh/MocA family oxidoreductase</fullName>
    </submittedName>
</protein>
<evidence type="ECO:0000259" key="3">
    <source>
        <dbReference type="Pfam" id="PF22725"/>
    </source>
</evidence>
<dbReference type="Pfam" id="PF22725">
    <property type="entry name" value="GFO_IDH_MocA_C3"/>
    <property type="match status" value="1"/>
</dbReference>
<dbReference type="Pfam" id="PF01408">
    <property type="entry name" value="GFO_IDH_MocA"/>
    <property type="match status" value="1"/>
</dbReference>
<feature type="domain" description="GFO/IDH/MocA-like oxidoreductase" evidence="3">
    <location>
        <begin position="139"/>
        <end position="247"/>
    </location>
</feature>
<gene>
    <name evidence="4" type="ORF">E2R54_03075</name>
</gene>
<feature type="domain" description="Gfo/Idh/MocA-like oxidoreductase N-terminal" evidence="2">
    <location>
        <begin position="2"/>
        <end position="118"/>
    </location>
</feature>
<dbReference type="SUPFAM" id="SSF51735">
    <property type="entry name" value="NAD(P)-binding Rossmann-fold domains"/>
    <property type="match status" value="1"/>
</dbReference>
<dbReference type="SUPFAM" id="SSF55347">
    <property type="entry name" value="Glyceraldehyde-3-phosphate dehydrogenase-like, C-terminal domain"/>
    <property type="match status" value="1"/>
</dbReference>
<organism evidence="4 5">
    <name type="scientific">Microbacterium oleivorans</name>
    <dbReference type="NCBI Taxonomy" id="273677"/>
    <lineage>
        <taxon>Bacteria</taxon>
        <taxon>Bacillati</taxon>
        <taxon>Actinomycetota</taxon>
        <taxon>Actinomycetes</taxon>
        <taxon>Micrococcales</taxon>
        <taxon>Microbacteriaceae</taxon>
        <taxon>Microbacterium</taxon>
    </lineage>
</organism>
<dbReference type="EMBL" id="SMZX01000001">
    <property type="protein sequence ID" value="TDL45462.1"/>
    <property type="molecule type" value="Genomic_DNA"/>
</dbReference>
<dbReference type="InterPro" id="IPR000683">
    <property type="entry name" value="Gfo/Idh/MocA-like_OxRdtase_N"/>
</dbReference>
<dbReference type="STRING" id="273677.BW34_01238"/>
<dbReference type="AlphaFoldDB" id="A0A4R5YLK9"/>
<evidence type="ECO:0000256" key="1">
    <source>
        <dbReference type="ARBA" id="ARBA00023027"/>
    </source>
</evidence>